<accession>A0ABW1TG19</accession>
<comment type="caution">
    <text evidence="2">The sequence shown here is derived from an EMBL/GenBank/DDBJ whole genome shotgun (WGS) entry which is preliminary data.</text>
</comment>
<name>A0ABW1TG19_9LACO</name>
<evidence type="ECO:0000256" key="1">
    <source>
        <dbReference type="SAM" id="SignalP"/>
    </source>
</evidence>
<feature type="signal peptide" evidence="1">
    <location>
        <begin position="1"/>
        <end position="28"/>
    </location>
</feature>
<evidence type="ECO:0000313" key="2">
    <source>
        <dbReference type="EMBL" id="MFC6260487.1"/>
    </source>
</evidence>
<gene>
    <name evidence="2" type="ORF">ACFP1C_05945</name>
</gene>
<reference evidence="3" key="1">
    <citation type="journal article" date="2019" name="Int. J. Syst. Evol. Microbiol.">
        <title>The Global Catalogue of Microorganisms (GCM) 10K type strain sequencing project: providing services to taxonomists for standard genome sequencing and annotation.</title>
        <authorList>
            <consortium name="The Broad Institute Genomics Platform"/>
            <consortium name="The Broad Institute Genome Sequencing Center for Infectious Disease"/>
            <person name="Wu L."/>
            <person name="Ma J."/>
        </authorList>
    </citation>
    <scope>NUCLEOTIDE SEQUENCE [LARGE SCALE GENOMIC DNA]</scope>
    <source>
        <strain evidence="3">CCM 8908</strain>
    </source>
</reference>
<dbReference type="EMBL" id="JBHSSI010000033">
    <property type="protein sequence ID" value="MFC6260487.1"/>
    <property type="molecule type" value="Genomic_DNA"/>
</dbReference>
<protein>
    <submittedName>
        <fullName evidence="2">Uncharacterized protein</fullName>
    </submittedName>
</protein>
<proteinExistence type="predicted"/>
<dbReference type="Proteomes" id="UP001596283">
    <property type="component" value="Unassembled WGS sequence"/>
</dbReference>
<keyword evidence="3" id="KW-1185">Reference proteome</keyword>
<keyword evidence="1" id="KW-0732">Signal</keyword>
<sequence length="306" mass="32002">MMKKVAMIAAAAAMVLPLGLGAIAPANAEVTAFAATKSAAKKVTYTLASSKAVKKAAYHVKSGKPELFSALFAADKSTVSLTKKGTLAGEKTYYATKQIVIKTKATKTAKAKSETLVFVKSGKTSGWAKLSQLTAGKFMAADGKNAVTKTADAVKAGTKVTATAKTTAKKTTAKKTVAKKAVAKKTVAKKAVAKKVTTKTTAKKATAKKATTKKAAVKGKTYTLAKAVNIKKTAFHFKGTKPAYFTGKFAADQPKVTLTKKGTLAAGKTYYATKKITVKQSKKNVQYLLVTNKGWVLASKLVAGKF</sequence>
<feature type="chain" id="PRO_5045574971" evidence="1">
    <location>
        <begin position="29"/>
        <end position="306"/>
    </location>
</feature>
<dbReference type="RefSeq" id="WP_191988758.1">
    <property type="nucleotide sequence ID" value="NZ_JBHSSI010000033.1"/>
</dbReference>
<organism evidence="2 3">
    <name type="scientific">Levilactobacillus fujinensis</name>
    <dbReference type="NCBI Taxonomy" id="2486024"/>
    <lineage>
        <taxon>Bacteria</taxon>
        <taxon>Bacillati</taxon>
        <taxon>Bacillota</taxon>
        <taxon>Bacilli</taxon>
        <taxon>Lactobacillales</taxon>
        <taxon>Lactobacillaceae</taxon>
        <taxon>Levilactobacillus</taxon>
    </lineage>
</organism>
<evidence type="ECO:0000313" key="3">
    <source>
        <dbReference type="Proteomes" id="UP001596283"/>
    </source>
</evidence>